<dbReference type="EnsemblMetazoa" id="Aqu2.1.05514_001">
    <property type="protein sequence ID" value="Aqu2.1.05514_001"/>
    <property type="gene ID" value="Aqu2.1.05514"/>
</dbReference>
<evidence type="ECO:0000256" key="1">
    <source>
        <dbReference type="SAM" id="MobiDB-lite"/>
    </source>
</evidence>
<dbReference type="InParanoid" id="A0A1X7STP4"/>
<feature type="region of interest" description="Disordered" evidence="1">
    <location>
        <begin position="21"/>
        <end position="44"/>
    </location>
</feature>
<proteinExistence type="predicted"/>
<feature type="compositionally biased region" description="Basic residues" evidence="1">
    <location>
        <begin position="28"/>
        <end position="38"/>
    </location>
</feature>
<evidence type="ECO:0000313" key="2">
    <source>
        <dbReference type="EnsemblMetazoa" id="Aqu2.1.05514_001"/>
    </source>
</evidence>
<reference evidence="2" key="1">
    <citation type="submission" date="2017-05" db="UniProtKB">
        <authorList>
            <consortium name="EnsemblMetazoa"/>
        </authorList>
    </citation>
    <scope>IDENTIFICATION</scope>
</reference>
<name>A0A1X7STP4_AMPQE</name>
<protein>
    <submittedName>
        <fullName evidence="2">Uncharacterized protein</fullName>
    </submittedName>
</protein>
<sequence length="44" mass="5125">PRLSAKKNKNKMNKKILKSPAATEKIRKNSKNQKKMIRRCSQSI</sequence>
<accession>A0A1X7STP4</accession>
<dbReference type="AlphaFoldDB" id="A0A1X7STP4"/>
<organism evidence="2">
    <name type="scientific">Amphimedon queenslandica</name>
    <name type="common">Sponge</name>
    <dbReference type="NCBI Taxonomy" id="400682"/>
    <lineage>
        <taxon>Eukaryota</taxon>
        <taxon>Metazoa</taxon>
        <taxon>Porifera</taxon>
        <taxon>Demospongiae</taxon>
        <taxon>Heteroscleromorpha</taxon>
        <taxon>Haplosclerida</taxon>
        <taxon>Niphatidae</taxon>
        <taxon>Amphimedon</taxon>
    </lineage>
</organism>